<reference evidence="1" key="1">
    <citation type="journal article" date="2020" name="Stud. Mycol.">
        <title>101 Dothideomycetes genomes: a test case for predicting lifestyles and emergence of pathogens.</title>
        <authorList>
            <person name="Haridas S."/>
            <person name="Albert R."/>
            <person name="Binder M."/>
            <person name="Bloem J."/>
            <person name="Labutti K."/>
            <person name="Salamov A."/>
            <person name="Andreopoulos B."/>
            <person name="Baker S."/>
            <person name="Barry K."/>
            <person name="Bills G."/>
            <person name="Bluhm B."/>
            <person name="Cannon C."/>
            <person name="Castanera R."/>
            <person name="Culley D."/>
            <person name="Daum C."/>
            <person name="Ezra D."/>
            <person name="Gonzalez J."/>
            <person name="Henrissat B."/>
            <person name="Kuo A."/>
            <person name="Liang C."/>
            <person name="Lipzen A."/>
            <person name="Lutzoni F."/>
            <person name="Magnuson J."/>
            <person name="Mondo S."/>
            <person name="Nolan M."/>
            <person name="Ohm R."/>
            <person name="Pangilinan J."/>
            <person name="Park H.-J."/>
            <person name="Ramirez L."/>
            <person name="Alfaro M."/>
            <person name="Sun H."/>
            <person name="Tritt A."/>
            <person name="Yoshinaga Y."/>
            <person name="Zwiers L.-H."/>
            <person name="Turgeon B."/>
            <person name="Goodwin S."/>
            <person name="Spatafora J."/>
            <person name="Crous P."/>
            <person name="Grigoriev I."/>
        </authorList>
    </citation>
    <scope>NUCLEOTIDE SEQUENCE</scope>
    <source>
        <strain evidence="1">Tuck. ex Michener</strain>
    </source>
</reference>
<name>A0A6A6H6Z0_VIRVR</name>
<keyword evidence="2" id="KW-1185">Reference proteome</keyword>
<protein>
    <submittedName>
        <fullName evidence="1">Uncharacterized protein</fullName>
    </submittedName>
</protein>
<sequence length="156" mass="17827">MSRYPRPPPWAMFNYTSLRSMLGDNFARCVKKLLYNALWSHCPYRTQRNSNRELTRLEEIPTSGRTPTVHQNGAPDLPWSLKNLISAPTDMDSRLRKTSDPAFSDRVVNEYGVGMGLPASFSLRHPFPSVGKPEDERYGSTNVRRISTGEYLFMPT</sequence>
<evidence type="ECO:0000313" key="1">
    <source>
        <dbReference type="EMBL" id="KAF2233293.1"/>
    </source>
</evidence>
<dbReference type="EMBL" id="ML991808">
    <property type="protein sequence ID" value="KAF2233293.1"/>
    <property type="molecule type" value="Genomic_DNA"/>
</dbReference>
<gene>
    <name evidence="1" type="ORF">EV356DRAFT_503889</name>
</gene>
<organism evidence="1 2">
    <name type="scientific">Viridothelium virens</name>
    <name type="common">Speckled blister lichen</name>
    <name type="synonym">Trypethelium virens</name>
    <dbReference type="NCBI Taxonomy" id="1048519"/>
    <lineage>
        <taxon>Eukaryota</taxon>
        <taxon>Fungi</taxon>
        <taxon>Dikarya</taxon>
        <taxon>Ascomycota</taxon>
        <taxon>Pezizomycotina</taxon>
        <taxon>Dothideomycetes</taxon>
        <taxon>Dothideomycetes incertae sedis</taxon>
        <taxon>Trypetheliales</taxon>
        <taxon>Trypetheliaceae</taxon>
        <taxon>Viridothelium</taxon>
    </lineage>
</organism>
<accession>A0A6A6H6Z0</accession>
<evidence type="ECO:0000313" key="2">
    <source>
        <dbReference type="Proteomes" id="UP000800092"/>
    </source>
</evidence>
<dbReference type="AlphaFoldDB" id="A0A6A6H6Z0"/>
<dbReference type="Proteomes" id="UP000800092">
    <property type="component" value="Unassembled WGS sequence"/>
</dbReference>
<proteinExistence type="predicted"/>